<evidence type="ECO:0000313" key="3">
    <source>
        <dbReference type="Proteomes" id="UP000355283"/>
    </source>
</evidence>
<feature type="transmembrane region" description="Helical" evidence="1">
    <location>
        <begin position="178"/>
        <end position="198"/>
    </location>
</feature>
<sequence length="250" mass="27102">MRICSTFGTFLYAGSVVLAAWALLIRGWSVSDEPYLTVDGLPTSIFMRMGPFGMKARVSQAGVPVYMADGFHWCSRTDPGPIFDEPSHQVAYCSFLTTSQIAGVVACVLGVAGLLLAFLLACNSIKNKERKHVTGLLASVMFFQFLAALVRVCVVAWVCLNQIAASDLDVTFPDADFYFGKGWFGMTVSSAIAFFAFCGTAHASRKERAAERAALRKNSLAAGEEDGAYSYDEGEEEYKMDGMQAVVTNP</sequence>
<feature type="transmembrane region" description="Helical" evidence="1">
    <location>
        <begin position="101"/>
        <end position="121"/>
    </location>
</feature>
<keyword evidence="1" id="KW-0472">Membrane</keyword>
<dbReference type="Proteomes" id="UP000355283">
    <property type="component" value="Unassembled WGS sequence"/>
</dbReference>
<evidence type="ECO:0000313" key="2">
    <source>
        <dbReference type="EMBL" id="TFJ83457.1"/>
    </source>
</evidence>
<accession>A0A4D9CZ41</accession>
<gene>
    <name evidence="2" type="ORF">NSK_005226</name>
</gene>
<reference evidence="2 3" key="1">
    <citation type="submission" date="2019-01" db="EMBL/GenBank/DDBJ databases">
        <title>Nuclear Genome Assembly of the Microalgal Biofuel strain Nannochloropsis salina CCMP1776.</title>
        <authorList>
            <person name="Hovde B."/>
        </authorList>
    </citation>
    <scope>NUCLEOTIDE SEQUENCE [LARGE SCALE GENOMIC DNA]</scope>
    <source>
        <strain evidence="2 3">CCMP1776</strain>
    </source>
</reference>
<keyword evidence="3" id="KW-1185">Reference proteome</keyword>
<organism evidence="2 3">
    <name type="scientific">Nannochloropsis salina CCMP1776</name>
    <dbReference type="NCBI Taxonomy" id="1027361"/>
    <lineage>
        <taxon>Eukaryota</taxon>
        <taxon>Sar</taxon>
        <taxon>Stramenopiles</taxon>
        <taxon>Ochrophyta</taxon>
        <taxon>Eustigmatophyceae</taxon>
        <taxon>Eustigmatales</taxon>
        <taxon>Monodopsidaceae</taxon>
        <taxon>Microchloropsis</taxon>
        <taxon>Microchloropsis salina</taxon>
    </lineage>
</organism>
<feature type="transmembrane region" description="Helical" evidence="1">
    <location>
        <begin position="133"/>
        <end position="158"/>
    </location>
</feature>
<comment type="caution">
    <text evidence="2">The sequence shown here is derived from an EMBL/GenBank/DDBJ whole genome shotgun (WGS) entry which is preliminary data.</text>
</comment>
<dbReference type="OrthoDB" id="10357999at2759"/>
<protein>
    <submittedName>
        <fullName evidence="2">Uncharacterized protein</fullName>
    </submittedName>
</protein>
<dbReference type="EMBL" id="SDOX01000035">
    <property type="protein sequence ID" value="TFJ83457.1"/>
    <property type="molecule type" value="Genomic_DNA"/>
</dbReference>
<proteinExistence type="predicted"/>
<dbReference type="AlphaFoldDB" id="A0A4D9CZ41"/>
<evidence type="ECO:0000256" key="1">
    <source>
        <dbReference type="SAM" id="Phobius"/>
    </source>
</evidence>
<name>A0A4D9CZ41_9STRA</name>
<keyword evidence="1" id="KW-1133">Transmembrane helix</keyword>
<keyword evidence="1" id="KW-0812">Transmembrane</keyword>